<feature type="domain" description="N-acetyltransferase" evidence="1">
    <location>
        <begin position="8"/>
        <end position="159"/>
    </location>
</feature>
<reference evidence="2 3" key="1">
    <citation type="submission" date="2020-08" db="EMBL/GenBank/DDBJ databases">
        <title>Cohnella phylogeny.</title>
        <authorList>
            <person name="Dunlap C."/>
        </authorList>
    </citation>
    <scope>NUCLEOTIDE SEQUENCE [LARGE SCALE GENOMIC DNA]</scope>
    <source>
        <strain evidence="2 3">CBP 2801</strain>
    </source>
</reference>
<name>A0A7X0SRT9_9BACL</name>
<organism evidence="2 3">
    <name type="scientific">Cohnella zeiphila</name>
    <dbReference type="NCBI Taxonomy" id="2761120"/>
    <lineage>
        <taxon>Bacteria</taxon>
        <taxon>Bacillati</taxon>
        <taxon>Bacillota</taxon>
        <taxon>Bacilli</taxon>
        <taxon>Bacillales</taxon>
        <taxon>Paenibacillaceae</taxon>
        <taxon>Cohnella</taxon>
    </lineage>
</organism>
<evidence type="ECO:0000313" key="2">
    <source>
        <dbReference type="EMBL" id="MBB6733934.1"/>
    </source>
</evidence>
<dbReference type="EMBL" id="JACJVO010000031">
    <property type="protein sequence ID" value="MBB6733934.1"/>
    <property type="molecule type" value="Genomic_DNA"/>
</dbReference>
<dbReference type="Gene3D" id="3.40.630.30">
    <property type="match status" value="1"/>
</dbReference>
<keyword evidence="3" id="KW-1185">Reference proteome</keyword>
<sequence length="167" mass="19162">MNENVPRFRFAAMSERDGEEICSWRYPPPYDVYQWPAWPRMLAEEIEFGDPDIRERQYASVLDENGDFVGYAQFFPMAGVIRLGLGLRPDCCGRGWGAAFLEAAAREAARRAPDAEIDLEVEVWNKRAIRAYQKAGFEIDDRYDRKAVHGIVSLYCMVRKSSQGAVR</sequence>
<dbReference type="RefSeq" id="WP_185131583.1">
    <property type="nucleotide sequence ID" value="NZ_JACJVO010000031.1"/>
</dbReference>
<dbReference type="PROSITE" id="PS51186">
    <property type="entry name" value="GNAT"/>
    <property type="match status" value="1"/>
</dbReference>
<protein>
    <submittedName>
        <fullName evidence="2">GNAT family N-acetyltransferase</fullName>
    </submittedName>
</protein>
<dbReference type="Pfam" id="PF00583">
    <property type="entry name" value="Acetyltransf_1"/>
    <property type="match status" value="1"/>
</dbReference>
<dbReference type="InterPro" id="IPR016181">
    <property type="entry name" value="Acyl_CoA_acyltransferase"/>
</dbReference>
<gene>
    <name evidence="2" type="ORF">H7C18_23700</name>
</gene>
<comment type="caution">
    <text evidence="2">The sequence shown here is derived from an EMBL/GenBank/DDBJ whole genome shotgun (WGS) entry which is preliminary data.</text>
</comment>
<accession>A0A7X0SRT9</accession>
<dbReference type="AlphaFoldDB" id="A0A7X0SRT9"/>
<dbReference type="SUPFAM" id="SSF55729">
    <property type="entry name" value="Acyl-CoA N-acyltransferases (Nat)"/>
    <property type="match status" value="1"/>
</dbReference>
<keyword evidence="2" id="KW-0808">Transferase</keyword>
<dbReference type="GO" id="GO:0016747">
    <property type="term" value="F:acyltransferase activity, transferring groups other than amino-acyl groups"/>
    <property type="evidence" value="ECO:0007669"/>
    <property type="project" value="InterPro"/>
</dbReference>
<dbReference type="InterPro" id="IPR000182">
    <property type="entry name" value="GNAT_dom"/>
</dbReference>
<evidence type="ECO:0000313" key="3">
    <source>
        <dbReference type="Proteomes" id="UP000564644"/>
    </source>
</evidence>
<proteinExistence type="predicted"/>
<dbReference type="Proteomes" id="UP000564644">
    <property type="component" value="Unassembled WGS sequence"/>
</dbReference>
<evidence type="ECO:0000259" key="1">
    <source>
        <dbReference type="PROSITE" id="PS51186"/>
    </source>
</evidence>